<name>A0A481YQJ0_9VIRU</name>
<proteinExistence type="predicted"/>
<gene>
    <name evidence="1" type="ORF">LCMAC101_00390</name>
</gene>
<sequence length="150" mass="17941">MKIFLLHLDGGLLLNSPSYPLTIIKAFEYSPGVKNPYHELHKDLFIRKTYDVETLLYGFFDMEAFSLPRWIQEKIKGEKHRRVARKFISYYKRNEDEFFRDVDSSWKKNEIMSYAFVSDIHKLMAIIHNCSNKVDNADKEFDVDDYKKMI</sequence>
<reference evidence="1" key="1">
    <citation type="journal article" date="2019" name="MBio">
        <title>Virus Genomes from Deep Sea Sediments Expand the Ocean Megavirome and Support Independent Origins of Viral Gigantism.</title>
        <authorList>
            <person name="Backstrom D."/>
            <person name="Yutin N."/>
            <person name="Jorgensen S.L."/>
            <person name="Dharamshi J."/>
            <person name="Homa F."/>
            <person name="Zaremba-Niedwiedzka K."/>
            <person name="Spang A."/>
            <person name="Wolf Y.I."/>
            <person name="Koonin E.V."/>
            <person name="Ettema T.J."/>
        </authorList>
    </citation>
    <scope>NUCLEOTIDE SEQUENCE</scope>
</reference>
<dbReference type="EMBL" id="MK500327">
    <property type="protein sequence ID" value="QBK85452.1"/>
    <property type="molecule type" value="Genomic_DNA"/>
</dbReference>
<evidence type="ECO:0000313" key="1">
    <source>
        <dbReference type="EMBL" id="QBK85452.1"/>
    </source>
</evidence>
<accession>A0A481YQJ0</accession>
<organism evidence="1">
    <name type="scientific">Marseillevirus LCMAC101</name>
    <dbReference type="NCBI Taxonomy" id="2506602"/>
    <lineage>
        <taxon>Viruses</taxon>
        <taxon>Varidnaviria</taxon>
        <taxon>Bamfordvirae</taxon>
        <taxon>Nucleocytoviricota</taxon>
        <taxon>Megaviricetes</taxon>
        <taxon>Pimascovirales</taxon>
        <taxon>Pimascovirales incertae sedis</taxon>
        <taxon>Marseilleviridae</taxon>
    </lineage>
</organism>
<protein>
    <submittedName>
        <fullName evidence="1">Uncharacterized protein</fullName>
    </submittedName>
</protein>